<organism evidence="2 3">
    <name type="scientific">Symbiodinium necroappetens</name>
    <dbReference type="NCBI Taxonomy" id="1628268"/>
    <lineage>
        <taxon>Eukaryota</taxon>
        <taxon>Sar</taxon>
        <taxon>Alveolata</taxon>
        <taxon>Dinophyceae</taxon>
        <taxon>Suessiales</taxon>
        <taxon>Symbiodiniaceae</taxon>
        <taxon>Symbiodinium</taxon>
    </lineage>
</organism>
<feature type="region of interest" description="Disordered" evidence="1">
    <location>
        <begin position="925"/>
        <end position="970"/>
    </location>
</feature>
<name>A0A812WX08_9DINO</name>
<dbReference type="EMBL" id="CAJNJA010035135">
    <property type="protein sequence ID" value="CAE7703047.1"/>
    <property type="molecule type" value="Genomic_DNA"/>
</dbReference>
<dbReference type="OrthoDB" id="412995at2759"/>
<gene>
    <name evidence="2" type="ORF">SNEC2469_LOCUS20251</name>
</gene>
<proteinExistence type="predicted"/>
<accession>A0A812WX08</accession>
<evidence type="ECO:0000313" key="2">
    <source>
        <dbReference type="EMBL" id="CAE7703047.1"/>
    </source>
</evidence>
<keyword evidence="3" id="KW-1185">Reference proteome</keyword>
<evidence type="ECO:0000256" key="1">
    <source>
        <dbReference type="SAM" id="MobiDB-lite"/>
    </source>
</evidence>
<evidence type="ECO:0000313" key="3">
    <source>
        <dbReference type="Proteomes" id="UP000601435"/>
    </source>
</evidence>
<protein>
    <submittedName>
        <fullName evidence="2">Uncharacterized protein</fullName>
    </submittedName>
</protein>
<reference evidence="2" key="1">
    <citation type="submission" date="2021-02" db="EMBL/GenBank/DDBJ databases">
        <authorList>
            <person name="Dougan E. K."/>
            <person name="Rhodes N."/>
            <person name="Thang M."/>
            <person name="Chan C."/>
        </authorList>
    </citation>
    <scope>NUCLEOTIDE SEQUENCE</scope>
</reference>
<dbReference type="AlphaFoldDB" id="A0A812WX08"/>
<sequence>MKLSKVALRVREKSNSSEDKQMLAYWLASRRCFSEHAVVGCAFDASRCGGKNYLFGFGTCPDGVGAFLPPQETRDLLTPVTVQVLDRPDPDYVQLRQAKRDWATAAAEWCKAQTGKAAVEKAKPQQLYRKKAYEWLLASNHALETMFAQGWRSFQIPEDCSRSPESWPCITCALDQGSDGFCAVHFLEHMHVNIMVVNDASHRVWNDAQLALKDSGCWSLCMIGLVLLNLDHGPWEGAKWHSESQQAALEYNRLASTECPLFQAHLPRICVETGRPLQDANPEVAAEIWESLPDAVQKKMPHVGFSRWFAFFDSMEVLTRLWSQRLLFYEYICLQLGTPVGSKKEKVVVALERRSEDEDVRKSTTKNDQAEVRKARSACKNTLEFAALVMTDRCFWMVCRGLCSLSAFVRDWHSEQNKRNRSCEESVSWMLGMASGEGADSCKETLKQLQSEAFLEELGMPTTALPPGIRILDAEHPLVVEEREVVGKLADYALSLCKRRLRSLGWHSETYPGMFALLLSKDEGLLKYALATMKDDWDCWERLRLESGPFWKKLQERSPFRCVHTQQIFRLLRASAWEASDVVRDVVEKHFAAITQTKVVEDSVRLARVAETNKGMSKKIGPATVWQELSSSKLGSKTHRFTAPAWQTEVVPTGLNTSSSSGLFHPVPRETWEELRKVVSTRRTAPWYSPSPLASMAPAEDLALLRHCKQQDCWAAAKNSWCSLLVDVPRLCLRPRGREDSQWFYSMGSVGGSAVAAWPMDTSVVGSETFLSPKPEGRKFWLHLLRAEDWEALTVQWCGPLEQKARAARFPADRFIVARGNHEALPLLHCAARSAFWSLPKTTLLSVARHLGAAASSDLPLAGVLEALVKHIFPEMKAEEVALILRLRLRSFDDSLDLLQNADVEAVLESSDVKELDKVRVEMQQQLNEDEGLREAVRKHSKSGTSRKQPGSARSAAFRNYPKKIPKPSQAEWNGDIAQSLLPPGARLFEDNLNQRWLLSMGSEFRRSRSWGLYGFRTSSLLCAQLAWQRWQESGGQECPIADLMNYRPGSE</sequence>
<comment type="caution">
    <text evidence="2">The sequence shown here is derived from an EMBL/GenBank/DDBJ whole genome shotgun (WGS) entry which is preliminary data.</text>
</comment>
<dbReference type="Proteomes" id="UP000601435">
    <property type="component" value="Unassembled WGS sequence"/>
</dbReference>